<dbReference type="Proteomes" id="UP000565579">
    <property type="component" value="Unassembled WGS sequence"/>
</dbReference>
<evidence type="ECO:0000313" key="1">
    <source>
        <dbReference type="EMBL" id="MBB6549539.1"/>
    </source>
</evidence>
<keyword evidence="2" id="KW-1185">Reference proteome</keyword>
<dbReference type="AlphaFoldDB" id="A0A7X0TZP8"/>
<protein>
    <submittedName>
        <fullName evidence="1">Uncharacterized protein</fullName>
    </submittedName>
</protein>
<name>A0A7X0TZP8_9ACTN</name>
<organism evidence="1 2">
    <name type="scientific">Nonomuraea rubra</name>
    <dbReference type="NCBI Taxonomy" id="46180"/>
    <lineage>
        <taxon>Bacteria</taxon>
        <taxon>Bacillati</taxon>
        <taxon>Actinomycetota</taxon>
        <taxon>Actinomycetes</taxon>
        <taxon>Streptosporangiales</taxon>
        <taxon>Streptosporangiaceae</taxon>
        <taxon>Nonomuraea</taxon>
    </lineage>
</organism>
<proteinExistence type="predicted"/>
<accession>A0A7X0TZP8</accession>
<evidence type="ECO:0000313" key="2">
    <source>
        <dbReference type="Proteomes" id="UP000565579"/>
    </source>
</evidence>
<reference evidence="1 2" key="1">
    <citation type="submission" date="2020-08" db="EMBL/GenBank/DDBJ databases">
        <title>Sequencing the genomes of 1000 actinobacteria strains.</title>
        <authorList>
            <person name="Klenk H.-P."/>
        </authorList>
    </citation>
    <scope>NUCLEOTIDE SEQUENCE [LARGE SCALE GENOMIC DNA]</scope>
    <source>
        <strain evidence="1 2">DSM 43768</strain>
    </source>
</reference>
<sequence>MTTSRRPSMAISGTGARVTAFLGVLALAAGVVVAIVAFRDTGDQRLIRSAAELETYARTVQEGERLGPRTIGGLEFEQVRREHGVVVFQQGESLHSPYGYAWSPQGDPGRILEGAEWSADPVDHRFEHLHGSFYSWQGRR</sequence>
<dbReference type="EMBL" id="JACHMI010000001">
    <property type="protein sequence ID" value="MBB6549539.1"/>
    <property type="molecule type" value="Genomic_DNA"/>
</dbReference>
<comment type="caution">
    <text evidence="1">The sequence shown here is derived from an EMBL/GenBank/DDBJ whole genome shotgun (WGS) entry which is preliminary data.</text>
</comment>
<gene>
    <name evidence="1" type="ORF">HD593_004334</name>
</gene>
<dbReference type="RefSeq" id="WP_185103941.1">
    <property type="nucleotide sequence ID" value="NZ_BAAAXY010000256.1"/>
</dbReference>